<evidence type="ECO:0000313" key="1">
    <source>
        <dbReference type="EMBL" id="VDN63581.1"/>
    </source>
</evidence>
<dbReference type="EMBL" id="LR130779">
    <property type="protein sequence ID" value="VDN63581.1"/>
    <property type="molecule type" value="Genomic_DNA"/>
</dbReference>
<reference evidence="1" key="1">
    <citation type="submission" date="2018-11" db="EMBL/GenBank/DDBJ databases">
        <authorList>
            <consortium name="Genoscope - CEA"/>
            <person name="William W."/>
        </authorList>
    </citation>
    <scope>NUCLEOTIDE SEQUENCE [LARGE SCALE GENOMIC DNA]</scope>
    <source>
        <strain evidence="1">T9AD</strain>
    </source>
</reference>
<organism evidence="1">
    <name type="scientific">Ectopseudomonas oleovorans</name>
    <name type="common">Pseudomonas oleovorans</name>
    <dbReference type="NCBI Taxonomy" id="301"/>
    <lineage>
        <taxon>Bacteria</taxon>
        <taxon>Pseudomonadati</taxon>
        <taxon>Pseudomonadota</taxon>
        <taxon>Gammaproteobacteria</taxon>
        <taxon>Pseudomonadales</taxon>
        <taxon>Pseudomonadaceae</taxon>
        <taxon>Ectopseudomonas</taxon>
    </lineage>
</organism>
<sequence length="57" mass="6389">MAAADLPFRRPRPAEARLPVAADRTRYRAEAFFPGRLIRAVIHMAPERPAAVSRFTA</sequence>
<name>A0A653B4J8_ECTOL</name>
<proteinExistence type="predicted"/>
<accession>A0A653B4J8</accession>
<protein>
    <submittedName>
        <fullName evidence="1">Uncharacterized protein</fullName>
    </submittedName>
</protein>
<gene>
    <name evidence="1" type="ORF">POT9AD_2606</name>
</gene>
<dbReference type="AlphaFoldDB" id="A0A653B4J8"/>